<dbReference type="OrthoDB" id="6782675at2759"/>
<name>A0A8B6E197_MYTGA</name>
<reference evidence="2" key="1">
    <citation type="submission" date="2018-11" db="EMBL/GenBank/DDBJ databases">
        <authorList>
            <person name="Alioto T."/>
            <person name="Alioto T."/>
        </authorList>
    </citation>
    <scope>NUCLEOTIDE SEQUENCE</scope>
</reference>
<sequence length="116" mass="13445">MNDKWGETTDLSIQNQSQSSGIKFTPTPNEDNTQLGADIDEFGRRLRINYTFCEDDEENEEVENKPLVRNKSDWIPRPTKDRVLEETIRSLKTNSLASIKNVKDNLTHEEKTAYKI</sequence>
<evidence type="ECO:0000313" key="2">
    <source>
        <dbReference type="EMBL" id="VDI27549.1"/>
    </source>
</evidence>
<dbReference type="EMBL" id="UYJE01004383">
    <property type="protein sequence ID" value="VDI27549.1"/>
    <property type="molecule type" value="Genomic_DNA"/>
</dbReference>
<evidence type="ECO:0000313" key="3">
    <source>
        <dbReference type="Proteomes" id="UP000596742"/>
    </source>
</evidence>
<dbReference type="AlphaFoldDB" id="A0A8B6E197"/>
<keyword evidence="3" id="KW-1185">Reference proteome</keyword>
<proteinExistence type="predicted"/>
<comment type="caution">
    <text evidence="2">The sequence shown here is derived from an EMBL/GenBank/DDBJ whole genome shotgun (WGS) entry which is preliminary data.</text>
</comment>
<feature type="region of interest" description="Disordered" evidence="1">
    <location>
        <begin position="1"/>
        <end position="37"/>
    </location>
</feature>
<gene>
    <name evidence="2" type="ORF">MGAL_10B074481</name>
</gene>
<dbReference type="Proteomes" id="UP000596742">
    <property type="component" value="Unassembled WGS sequence"/>
</dbReference>
<evidence type="ECO:0000256" key="1">
    <source>
        <dbReference type="SAM" id="MobiDB-lite"/>
    </source>
</evidence>
<feature type="compositionally biased region" description="Polar residues" evidence="1">
    <location>
        <begin position="9"/>
        <end position="35"/>
    </location>
</feature>
<protein>
    <submittedName>
        <fullName evidence="2">Uncharacterized protein</fullName>
    </submittedName>
</protein>
<accession>A0A8B6E197</accession>
<organism evidence="2 3">
    <name type="scientific">Mytilus galloprovincialis</name>
    <name type="common">Mediterranean mussel</name>
    <dbReference type="NCBI Taxonomy" id="29158"/>
    <lineage>
        <taxon>Eukaryota</taxon>
        <taxon>Metazoa</taxon>
        <taxon>Spiralia</taxon>
        <taxon>Lophotrochozoa</taxon>
        <taxon>Mollusca</taxon>
        <taxon>Bivalvia</taxon>
        <taxon>Autobranchia</taxon>
        <taxon>Pteriomorphia</taxon>
        <taxon>Mytilida</taxon>
        <taxon>Mytiloidea</taxon>
        <taxon>Mytilidae</taxon>
        <taxon>Mytilinae</taxon>
        <taxon>Mytilus</taxon>
    </lineage>
</organism>